<reference evidence="1 2" key="1">
    <citation type="journal article" date="2016" name="Genome Announc.">
        <title>Complete Genome Sequences of Aerococcus christensenii CCUG 28831T, Aerococcus sanguinicola CCUG 43001T, Aerococcus urinae CCUG 36881T, Aerococcus urinaeequi CCUG 28094T, Aerococcus urinaehominis CCUG 42038 BT, and Aerococcus viridans CCUG 4311T.</title>
        <authorList>
            <person name="Carkaci D."/>
            <person name="Dargis R."/>
            <person name="Nielsen X.C."/>
            <person name="Skovgaard O."/>
            <person name="Fuursted K."/>
            <person name="Christensen J.J."/>
        </authorList>
    </citation>
    <scope>NUCLEOTIDE SEQUENCE [LARGE SCALE GENOMIC DNA]</scope>
    <source>
        <strain evidence="1 2">CCUG42038B</strain>
    </source>
</reference>
<dbReference type="RefSeq" id="WP_067977141.1">
    <property type="nucleotide sequence ID" value="NZ_CP014163.1"/>
</dbReference>
<dbReference type="STRING" id="128944.AWM75_00070"/>
<accession>A0A0X8FKV0</accession>
<keyword evidence="2" id="KW-1185">Reference proteome</keyword>
<dbReference type="KEGG" id="auh:AWM75_00070"/>
<dbReference type="PANTHER" id="PTHR30006">
    <property type="entry name" value="THIAMINE-BINDING PERIPLASMIC PROTEIN-RELATED"/>
    <property type="match status" value="1"/>
</dbReference>
<evidence type="ECO:0000313" key="2">
    <source>
        <dbReference type="Proteomes" id="UP000062260"/>
    </source>
</evidence>
<name>A0A0X8FKV0_9LACT</name>
<dbReference type="EMBL" id="CP014163">
    <property type="protein sequence ID" value="AMB98482.1"/>
    <property type="molecule type" value="Genomic_DNA"/>
</dbReference>
<dbReference type="SUPFAM" id="SSF53850">
    <property type="entry name" value="Periplasmic binding protein-like II"/>
    <property type="match status" value="1"/>
</dbReference>
<dbReference type="AlphaFoldDB" id="A0A0X8FKV0"/>
<sequence length="333" mass="35912">MKKVLKKSIALTALLGLATSTLAACGQGSDQVVIYSNADEEALEIVRQTLDGNGYQGQYEIQTFGTSELGGRLLAEGNSIEADMITMSSYYIESAQERNNMFVPLALDKETIDEIPDYYAPMTAQEGAIIVNEELVKSEGLAVPKSIKDLADPKYAGQVAVVDIESSSTAWLMVQALIDNYGEAEAEEILAGIYKNAGDHIESSGSGPLNKVKAGEVAFGFGLRHQVQREAENGVPIAVVDPTEGNYTLTESLAVIDKGNEEKQNLAKEMINTIINEGRPAIQEFYPSALYLGEESNADKEAAQAKKFGEPLTAELLAKHQELSTRAKQKAAQ</sequence>
<dbReference type="Gene3D" id="3.40.190.10">
    <property type="entry name" value="Periplasmic binding protein-like II"/>
    <property type="match status" value="2"/>
</dbReference>
<organism evidence="1 2">
    <name type="scientific">Aerococcus urinaehominis</name>
    <dbReference type="NCBI Taxonomy" id="128944"/>
    <lineage>
        <taxon>Bacteria</taxon>
        <taxon>Bacillati</taxon>
        <taxon>Bacillota</taxon>
        <taxon>Bacilli</taxon>
        <taxon>Lactobacillales</taxon>
        <taxon>Aerococcaceae</taxon>
        <taxon>Aerococcus</taxon>
    </lineage>
</organism>
<dbReference type="PROSITE" id="PS51257">
    <property type="entry name" value="PROKAR_LIPOPROTEIN"/>
    <property type="match status" value="1"/>
</dbReference>
<dbReference type="Proteomes" id="UP000062260">
    <property type="component" value="Chromosome"/>
</dbReference>
<proteinExistence type="predicted"/>
<dbReference type="Pfam" id="PF13343">
    <property type="entry name" value="SBP_bac_6"/>
    <property type="match status" value="1"/>
</dbReference>
<protein>
    <submittedName>
        <fullName evidence="1">ABC transporter substrate-binding protein</fullName>
    </submittedName>
</protein>
<dbReference type="PANTHER" id="PTHR30006:SF24">
    <property type="entry name" value="SLL0237 PROTEIN"/>
    <property type="match status" value="1"/>
</dbReference>
<gene>
    <name evidence="1" type="ORF">AWM75_00070</name>
</gene>
<reference evidence="2" key="2">
    <citation type="submission" date="2016-01" db="EMBL/GenBank/DDBJ databases">
        <title>Six Aerococcus type strain genome sequencing and assembly using PacBio and Illumina Hiseq.</title>
        <authorList>
            <person name="Carkaci D."/>
            <person name="Dargis R."/>
            <person name="Nielsen X.C."/>
            <person name="Skovgaard O."/>
            <person name="Fuursted K."/>
            <person name="Christensen J.J."/>
        </authorList>
    </citation>
    <scope>NUCLEOTIDE SEQUENCE [LARGE SCALE GENOMIC DNA]</scope>
    <source>
        <strain evidence="2">CCUG42038B</strain>
    </source>
</reference>
<evidence type="ECO:0000313" key="1">
    <source>
        <dbReference type="EMBL" id="AMB98482.1"/>
    </source>
</evidence>